<dbReference type="AlphaFoldDB" id="X1BLQ8"/>
<accession>X1BLQ8</accession>
<sequence length="77" mass="9190">CELKGNELHNALTWLDEFPIETENNDGKMRLEYCSDHWNNGYEDEVTEHCEINDYLFAYDGTPIHRFIKENHKTQLT</sequence>
<dbReference type="EMBL" id="BART01018026">
    <property type="protein sequence ID" value="GAG84988.1"/>
    <property type="molecule type" value="Genomic_DNA"/>
</dbReference>
<comment type="caution">
    <text evidence="1">The sequence shown here is derived from an EMBL/GenBank/DDBJ whole genome shotgun (WGS) entry which is preliminary data.</text>
</comment>
<proteinExistence type="predicted"/>
<protein>
    <submittedName>
        <fullName evidence="1">Uncharacterized protein</fullName>
    </submittedName>
</protein>
<evidence type="ECO:0000313" key="1">
    <source>
        <dbReference type="EMBL" id="GAG84988.1"/>
    </source>
</evidence>
<feature type="non-terminal residue" evidence="1">
    <location>
        <position position="1"/>
    </location>
</feature>
<organism evidence="1">
    <name type="scientific">marine sediment metagenome</name>
    <dbReference type="NCBI Taxonomy" id="412755"/>
    <lineage>
        <taxon>unclassified sequences</taxon>
        <taxon>metagenomes</taxon>
        <taxon>ecological metagenomes</taxon>
    </lineage>
</organism>
<gene>
    <name evidence="1" type="ORF">S01H4_34116</name>
</gene>
<reference evidence="1" key="1">
    <citation type="journal article" date="2014" name="Front. Microbiol.">
        <title>High frequency of phylogenetically diverse reductive dehalogenase-homologous genes in deep subseafloor sedimentary metagenomes.</title>
        <authorList>
            <person name="Kawai M."/>
            <person name="Futagami T."/>
            <person name="Toyoda A."/>
            <person name="Takaki Y."/>
            <person name="Nishi S."/>
            <person name="Hori S."/>
            <person name="Arai W."/>
            <person name="Tsubouchi T."/>
            <person name="Morono Y."/>
            <person name="Uchiyama I."/>
            <person name="Ito T."/>
            <person name="Fujiyama A."/>
            <person name="Inagaki F."/>
            <person name="Takami H."/>
        </authorList>
    </citation>
    <scope>NUCLEOTIDE SEQUENCE</scope>
    <source>
        <strain evidence="1">Expedition CK06-06</strain>
    </source>
</reference>
<name>X1BLQ8_9ZZZZ</name>